<proteinExistence type="predicted"/>
<keyword evidence="2" id="KW-1185">Reference proteome</keyword>
<organism evidence="1 2">
    <name type="scientific">Paracoccus acridae</name>
    <dbReference type="NCBI Taxonomy" id="1795310"/>
    <lineage>
        <taxon>Bacteria</taxon>
        <taxon>Pseudomonadati</taxon>
        <taxon>Pseudomonadota</taxon>
        <taxon>Alphaproteobacteria</taxon>
        <taxon>Rhodobacterales</taxon>
        <taxon>Paracoccaceae</taxon>
        <taxon>Paracoccus</taxon>
    </lineage>
</organism>
<dbReference type="Proteomes" id="UP000640509">
    <property type="component" value="Unassembled WGS sequence"/>
</dbReference>
<evidence type="ECO:0000313" key="2">
    <source>
        <dbReference type="Proteomes" id="UP000640509"/>
    </source>
</evidence>
<dbReference type="InterPro" id="IPR036271">
    <property type="entry name" value="Tet_transcr_reg_TetR-rel_C_sf"/>
</dbReference>
<evidence type="ECO:0000313" key="1">
    <source>
        <dbReference type="EMBL" id="GGF77480.1"/>
    </source>
</evidence>
<dbReference type="EMBL" id="BMIV01000016">
    <property type="protein sequence ID" value="GGF77480.1"/>
    <property type="molecule type" value="Genomic_DNA"/>
</dbReference>
<evidence type="ECO:0008006" key="3">
    <source>
        <dbReference type="Google" id="ProtNLM"/>
    </source>
</evidence>
<comment type="caution">
    <text evidence="1">The sequence shown here is derived from an EMBL/GenBank/DDBJ whole genome shotgun (WGS) entry which is preliminary data.</text>
</comment>
<reference evidence="2" key="1">
    <citation type="journal article" date="2019" name="Int. J. Syst. Evol. Microbiol.">
        <title>The Global Catalogue of Microorganisms (GCM) 10K type strain sequencing project: providing services to taxonomists for standard genome sequencing and annotation.</title>
        <authorList>
            <consortium name="The Broad Institute Genomics Platform"/>
            <consortium name="The Broad Institute Genome Sequencing Center for Infectious Disease"/>
            <person name="Wu L."/>
            <person name="Ma J."/>
        </authorList>
    </citation>
    <scope>NUCLEOTIDE SEQUENCE [LARGE SCALE GENOMIC DNA]</scope>
    <source>
        <strain evidence="2">CGMCC 1.15419</strain>
    </source>
</reference>
<dbReference type="RefSeq" id="WP_188716479.1">
    <property type="nucleotide sequence ID" value="NZ_BMIV01000016.1"/>
</dbReference>
<accession>A0ABQ1VL37</accession>
<protein>
    <recommendedName>
        <fullName evidence="3">Tetracyclin repressor-like C-terminal domain-containing protein</fullName>
    </recommendedName>
</protein>
<sequence>MKECSEKRPYDHLLECAAEQMARIAPLPEMALAAQEAGVPLQKAQAWFADDQALSMAVVEQQMVLLTDHLSRRATAVPSGDIVGQLRAMTHAYVEWFFDNPTGGRLLVSPAAVALLSQHKVGRFSSAIYDLAQSMMERARDAGLIKADIDVAEVLLTMRALTLGIVVLQDMDHARLWGNHTDPQAALKRVMDSYFDLALQKVDGR</sequence>
<dbReference type="Gene3D" id="1.10.357.10">
    <property type="entry name" value="Tetracycline Repressor, domain 2"/>
    <property type="match status" value="1"/>
</dbReference>
<dbReference type="SUPFAM" id="SSF48498">
    <property type="entry name" value="Tetracyclin repressor-like, C-terminal domain"/>
    <property type="match status" value="1"/>
</dbReference>
<gene>
    <name evidence="1" type="ORF">GCM10011402_32570</name>
</gene>
<name>A0ABQ1VL37_9RHOB</name>